<dbReference type="PIRSF" id="PIRSF010372">
    <property type="entry name" value="PaiB"/>
    <property type="match status" value="1"/>
</dbReference>
<evidence type="ECO:0000313" key="1">
    <source>
        <dbReference type="EMBL" id="TDK68190.1"/>
    </source>
</evidence>
<dbReference type="RefSeq" id="WP_133324613.1">
    <property type="nucleotide sequence ID" value="NZ_SMYL01000001.1"/>
</dbReference>
<dbReference type="SUPFAM" id="SSF50475">
    <property type="entry name" value="FMN-binding split barrel"/>
    <property type="match status" value="1"/>
</dbReference>
<sequence>MYLPRHFAEPRLDIMHALMRDHPLCTLITTNADGIAGMPNANAIPMYLIEDQGEFGVLRGHVARANPVWQEHPKELDVLAVFQGPDSYVSPSFYPSKQEHGKVVPTWNYATVHAWGKLHAIEDPIWLRALLDQLTERHESEVGSQWKITDAPNDYIAQMLNNIVGIEIVITKISGKWKVSQNRSAADQAGVLEGLRTANNADKNKAMVKLVVQRNAPKNNLPG</sequence>
<dbReference type="PANTHER" id="PTHR35802:SF1">
    <property type="entry name" value="PROTEASE SYNTHASE AND SPORULATION PROTEIN PAI 2"/>
    <property type="match status" value="1"/>
</dbReference>
<name>A0A4R5W5I5_9BURK</name>
<dbReference type="PANTHER" id="PTHR35802">
    <property type="entry name" value="PROTEASE SYNTHASE AND SPORULATION PROTEIN PAI 2"/>
    <property type="match status" value="1"/>
</dbReference>
<accession>A0A4R5W5I5</accession>
<protein>
    <submittedName>
        <fullName evidence="1">FMN-binding negative transcriptional regulator</fullName>
    </submittedName>
</protein>
<gene>
    <name evidence="1" type="ORF">E2I14_01185</name>
</gene>
<dbReference type="OrthoDB" id="9794948at2"/>
<dbReference type="Gene3D" id="2.30.110.10">
    <property type="entry name" value="Electron Transport, Fmn-binding Protein, Chain A"/>
    <property type="match status" value="1"/>
</dbReference>
<organism evidence="1 2">
    <name type="scientific">Sapientia aquatica</name>
    <dbReference type="NCBI Taxonomy" id="1549640"/>
    <lineage>
        <taxon>Bacteria</taxon>
        <taxon>Pseudomonadati</taxon>
        <taxon>Pseudomonadota</taxon>
        <taxon>Betaproteobacteria</taxon>
        <taxon>Burkholderiales</taxon>
        <taxon>Oxalobacteraceae</taxon>
        <taxon>Sapientia</taxon>
    </lineage>
</organism>
<dbReference type="AlphaFoldDB" id="A0A4R5W5I5"/>
<comment type="caution">
    <text evidence="1">The sequence shown here is derived from an EMBL/GenBank/DDBJ whole genome shotgun (WGS) entry which is preliminary data.</text>
</comment>
<dbReference type="Proteomes" id="UP000294829">
    <property type="component" value="Unassembled WGS sequence"/>
</dbReference>
<dbReference type="EMBL" id="SMYL01000001">
    <property type="protein sequence ID" value="TDK68190.1"/>
    <property type="molecule type" value="Genomic_DNA"/>
</dbReference>
<proteinExistence type="predicted"/>
<dbReference type="Pfam" id="PF04299">
    <property type="entry name" value="FMN_bind_2"/>
    <property type="match status" value="1"/>
</dbReference>
<dbReference type="InterPro" id="IPR012349">
    <property type="entry name" value="Split_barrel_FMN-bd"/>
</dbReference>
<dbReference type="InterPro" id="IPR007396">
    <property type="entry name" value="TR_PAI2-type"/>
</dbReference>
<reference evidence="1 2" key="1">
    <citation type="submission" date="2019-03" db="EMBL/GenBank/DDBJ databases">
        <title>Sapientia aquatica gen. nov., sp. nov., isolated from a crater lake.</title>
        <authorList>
            <person name="Felfoldi T."/>
            <person name="Szabo A."/>
            <person name="Toth E."/>
            <person name="Schumann P."/>
            <person name="Keki Z."/>
            <person name="Marialigeti K."/>
            <person name="Mathe I."/>
        </authorList>
    </citation>
    <scope>NUCLEOTIDE SEQUENCE [LARGE SCALE GENOMIC DNA]</scope>
    <source>
        <strain evidence="1 2">SA-152</strain>
    </source>
</reference>
<evidence type="ECO:0000313" key="2">
    <source>
        <dbReference type="Proteomes" id="UP000294829"/>
    </source>
</evidence>
<keyword evidence="2" id="KW-1185">Reference proteome</keyword>